<gene>
    <name evidence="7" type="ORF">CXY01_21890</name>
</gene>
<feature type="domain" description="Glycosyltransferase 2-like" evidence="5">
    <location>
        <begin position="11"/>
        <end position="122"/>
    </location>
</feature>
<dbReference type="Proteomes" id="UP000321118">
    <property type="component" value="Unassembled WGS sequence"/>
</dbReference>
<dbReference type="PANTHER" id="PTHR43179:SF12">
    <property type="entry name" value="GALACTOFURANOSYLTRANSFERASE GLFT2"/>
    <property type="match status" value="1"/>
</dbReference>
<dbReference type="Pfam" id="PF00535">
    <property type="entry name" value="Glycos_transf_2"/>
    <property type="match status" value="1"/>
</dbReference>
<keyword evidence="4" id="KW-0808">Transferase</keyword>
<dbReference type="AlphaFoldDB" id="A0A510V469"/>
<comment type="pathway">
    <text evidence="1">Cell wall biogenesis; cell wall polysaccharide biosynthesis.</text>
</comment>
<keyword evidence="8" id="KW-1185">Reference proteome</keyword>
<comment type="caution">
    <text evidence="7">The sequence shown here is derived from an EMBL/GenBank/DDBJ whole genome shotgun (WGS) entry which is preliminary data.</text>
</comment>
<keyword evidence="3" id="KW-0328">Glycosyltransferase</keyword>
<evidence type="ECO:0000256" key="4">
    <source>
        <dbReference type="ARBA" id="ARBA00022679"/>
    </source>
</evidence>
<dbReference type="RefSeq" id="WP_186813375.1">
    <property type="nucleotide sequence ID" value="NZ_BJUB01000006.1"/>
</dbReference>
<dbReference type="Gene3D" id="3.90.550.10">
    <property type="entry name" value="Spore Coat Polysaccharide Biosynthesis Protein SpsA, Chain A"/>
    <property type="match status" value="1"/>
</dbReference>
<evidence type="ECO:0000259" key="5">
    <source>
        <dbReference type="Pfam" id="PF00535"/>
    </source>
</evidence>
<organism evidence="7 8">
    <name type="scientific">Cellulomonas xylanilytica</name>
    <dbReference type="NCBI Taxonomy" id="233583"/>
    <lineage>
        <taxon>Bacteria</taxon>
        <taxon>Bacillati</taxon>
        <taxon>Actinomycetota</taxon>
        <taxon>Actinomycetes</taxon>
        <taxon>Micrococcales</taxon>
        <taxon>Cellulomonadaceae</taxon>
        <taxon>Cellulomonas</taxon>
    </lineage>
</organism>
<feature type="domain" description="Glycosyltransferase 2-like" evidence="6">
    <location>
        <begin position="194"/>
        <end position="259"/>
    </location>
</feature>
<name>A0A510V469_9CELL</name>
<evidence type="ECO:0000259" key="6">
    <source>
        <dbReference type="Pfam" id="PF13632"/>
    </source>
</evidence>
<dbReference type="Pfam" id="PF13632">
    <property type="entry name" value="Glyco_trans_2_3"/>
    <property type="match status" value="1"/>
</dbReference>
<comment type="similarity">
    <text evidence="2">Belongs to the glycosyltransferase 2 family.</text>
</comment>
<accession>A0A510V469</accession>
<proteinExistence type="inferred from homology"/>
<dbReference type="SUPFAM" id="SSF53448">
    <property type="entry name" value="Nucleotide-diphospho-sugar transferases"/>
    <property type="match status" value="1"/>
</dbReference>
<dbReference type="PANTHER" id="PTHR43179">
    <property type="entry name" value="RHAMNOSYLTRANSFERASE WBBL"/>
    <property type="match status" value="1"/>
</dbReference>
<reference evidence="7 8" key="1">
    <citation type="submission" date="2019-07" db="EMBL/GenBank/DDBJ databases">
        <title>Whole genome shotgun sequence of Cellulomonas xylanilytica NBRC 101102.</title>
        <authorList>
            <person name="Hosoyama A."/>
            <person name="Uohara A."/>
            <person name="Ohji S."/>
            <person name="Ichikawa N."/>
        </authorList>
    </citation>
    <scope>NUCLEOTIDE SEQUENCE [LARGE SCALE GENOMIC DNA]</scope>
    <source>
        <strain evidence="7 8">NBRC 101102</strain>
    </source>
</reference>
<evidence type="ECO:0000313" key="8">
    <source>
        <dbReference type="Proteomes" id="UP000321118"/>
    </source>
</evidence>
<sequence length="361" mass="38663">MNDAPGTVDVTVVTVTYDAAGLVRACLDGLRAQELGDVTMSVVVVDNGSRDGTADLVAAEYPEVRLVAHPVNAGFTGGNNVALAGVRSRYAVLLNNDAVPDPTFVATLVRAMDGAAPDVAAMAATVLLAARFRPAGPEDGLDGTHVVHGPDGSWVEDPDGPVRLVNSTGNEVRTDGFGVDRGWLADASRHRPARDVFGFSGAAAILRTSALRTVGLFDERLFMYYEDTDLSWRLRLAGYRVEHCAGAVVSHVHAASSSEGSDFFRFHDMRNRLAVVTKNASAALALRCVLRFGLTTASVGLRRRQPWPLVRTRLRAARSYLGLLPHLLAERRRTGRAAVVDRRTVDALLVPPTTATGPYRA</sequence>
<evidence type="ECO:0000256" key="1">
    <source>
        <dbReference type="ARBA" id="ARBA00004776"/>
    </source>
</evidence>
<protein>
    <recommendedName>
        <fullName evidence="5 6">Glycosyltransferase 2-like domain-containing protein</fullName>
    </recommendedName>
</protein>
<evidence type="ECO:0000256" key="3">
    <source>
        <dbReference type="ARBA" id="ARBA00022676"/>
    </source>
</evidence>
<dbReference type="EMBL" id="BJUB01000006">
    <property type="protein sequence ID" value="GEK21669.1"/>
    <property type="molecule type" value="Genomic_DNA"/>
</dbReference>
<dbReference type="InterPro" id="IPR029044">
    <property type="entry name" value="Nucleotide-diphossugar_trans"/>
</dbReference>
<dbReference type="GO" id="GO:0016757">
    <property type="term" value="F:glycosyltransferase activity"/>
    <property type="evidence" value="ECO:0007669"/>
    <property type="project" value="UniProtKB-KW"/>
</dbReference>
<dbReference type="InterPro" id="IPR001173">
    <property type="entry name" value="Glyco_trans_2-like"/>
</dbReference>
<evidence type="ECO:0000313" key="7">
    <source>
        <dbReference type="EMBL" id="GEK21669.1"/>
    </source>
</evidence>
<evidence type="ECO:0000256" key="2">
    <source>
        <dbReference type="ARBA" id="ARBA00006739"/>
    </source>
</evidence>
<dbReference type="CDD" id="cd04186">
    <property type="entry name" value="GT_2_like_c"/>
    <property type="match status" value="1"/>
</dbReference>